<dbReference type="AlphaFoldDB" id="A0A5B9W741"/>
<evidence type="ECO:0000313" key="3">
    <source>
        <dbReference type="Proteomes" id="UP000324233"/>
    </source>
</evidence>
<dbReference type="Pfam" id="PF07876">
    <property type="entry name" value="Dabb"/>
    <property type="match status" value="1"/>
</dbReference>
<dbReference type="OrthoDB" id="8114960at2"/>
<gene>
    <name evidence="2" type="ORF">OJF2_47270</name>
</gene>
<keyword evidence="3" id="KW-1185">Reference proteome</keyword>
<dbReference type="Gene3D" id="3.30.70.100">
    <property type="match status" value="1"/>
</dbReference>
<evidence type="ECO:0000259" key="1">
    <source>
        <dbReference type="PROSITE" id="PS51502"/>
    </source>
</evidence>
<name>A0A5B9W741_9BACT</name>
<dbReference type="SMART" id="SM00886">
    <property type="entry name" value="Dabb"/>
    <property type="match status" value="1"/>
</dbReference>
<evidence type="ECO:0000313" key="2">
    <source>
        <dbReference type="EMBL" id="QEH36167.1"/>
    </source>
</evidence>
<protein>
    <submittedName>
        <fullName evidence="2">Stress responsive A/B Barrel Domain protein</fullName>
    </submittedName>
</protein>
<dbReference type="InterPro" id="IPR011008">
    <property type="entry name" value="Dimeric_a/b-barrel"/>
</dbReference>
<organism evidence="2 3">
    <name type="scientific">Aquisphaera giovannonii</name>
    <dbReference type="NCBI Taxonomy" id="406548"/>
    <lineage>
        <taxon>Bacteria</taxon>
        <taxon>Pseudomonadati</taxon>
        <taxon>Planctomycetota</taxon>
        <taxon>Planctomycetia</taxon>
        <taxon>Isosphaerales</taxon>
        <taxon>Isosphaeraceae</taxon>
        <taxon>Aquisphaera</taxon>
    </lineage>
</organism>
<reference evidence="2 3" key="1">
    <citation type="submission" date="2019-08" db="EMBL/GenBank/DDBJ databases">
        <title>Deep-cultivation of Planctomycetes and their phenomic and genomic characterization uncovers novel biology.</title>
        <authorList>
            <person name="Wiegand S."/>
            <person name="Jogler M."/>
            <person name="Boedeker C."/>
            <person name="Pinto D."/>
            <person name="Vollmers J."/>
            <person name="Rivas-Marin E."/>
            <person name="Kohn T."/>
            <person name="Peeters S.H."/>
            <person name="Heuer A."/>
            <person name="Rast P."/>
            <person name="Oberbeckmann S."/>
            <person name="Bunk B."/>
            <person name="Jeske O."/>
            <person name="Meyerdierks A."/>
            <person name="Storesund J.E."/>
            <person name="Kallscheuer N."/>
            <person name="Luecker S."/>
            <person name="Lage O.M."/>
            <person name="Pohl T."/>
            <person name="Merkel B.J."/>
            <person name="Hornburger P."/>
            <person name="Mueller R.-W."/>
            <person name="Bruemmer F."/>
            <person name="Labrenz M."/>
            <person name="Spormann A.M."/>
            <person name="Op den Camp H."/>
            <person name="Overmann J."/>
            <person name="Amann R."/>
            <person name="Jetten M.S.M."/>
            <person name="Mascher T."/>
            <person name="Medema M.H."/>
            <person name="Devos D.P."/>
            <person name="Kaster A.-K."/>
            <person name="Ovreas L."/>
            <person name="Rohde M."/>
            <person name="Galperin M.Y."/>
            <person name="Jogler C."/>
        </authorList>
    </citation>
    <scope>NUCLEOTIDE SEQUENCE [LARGE SCALE GENOMIC DNA]</scope>
    <source>
        <strain evidence="2 3">OJF2</strain>
    </source>
</reference>
<sequence>MLAHSVFFTLNDNSPAAVRALVDAGNKYLRHHPGVVFFAIGTLNPDLARPVNDRAFEVALHVVFDSKASHDAYQVAPDHLKFIEECKPNWKQVRVFDADA</sequence>
<accession>A0A5B9W741</accession>
<dbReference type="KEGG" id="agv:OJF2_47270"/>
<feature type="domain" description="Stress-response A/B barrel" evidence="1">
    <location>
        <begin position="2"/>
        <end position="98"/>
    </location>
</feature>
<dbReference type="SUPFAM" id="SSF54909">
    <property type="entry name" value="Dimeric alpha+beta barrel"/>
    <property type="match status" value="1"/>
</dbReference>
<proteinExistence type="predicted"/>
<dbReference type="InterPro" id="IPR013097">
    <property type="entry name" value="Dabb"/>
</dbReference>
<dbReference type="EMBL" id="CP042997">
    <property type="protein sequence ID" value="QEH36167.1"/>
    <property type="molecule type" value="Genomic_DNA"/>
</dbReference>
<dbReference type="PROSITE" id="PS51502">
    <property type="entry name" value="S_R_A_B_BARREL"/>
    <property type="match status" value="1"/>
</dbReference>
<dbReference type="Proteomes" id="UP000324233">
    <property type="component" value="Chromosome"/>
</dbReference>
<dbReference type="RefSeq" id="WP_148595882.1">
    <property type="nucleotide sequence ID" value="NZ_CP042997.1"/>
</dbReference>